<dbReference type="EMBL" id="GBXM01081718">
    <property type="protein sequence ID" value="JAH26859.1"/>
    <property type="molecule type" value="Transcribed_RNA"/>
</dbReference>
<name>A0A0E9RCQ3_ANGAN</name>
<dbReference type="AlphaFoldDB" id="A0A0E9RCQ3"/>
<reference evidence="1" key="1">
    <citation type="submission" date="2014-11" db="EMBL/GenBank/DDBJ databases">
        <authorList>
            <person name="Amaro Gonzalez C."/>
        </authorList>
    </citation>
    <scope>NUCLEOTIDE SEQUENCE</scope>
</reference>
<proteinExistence type="predicted"/>
<accession>A0A0E9RCQ3</accession>
<sequence>MVSISSATQASLEASVIIARLAAKRTNCYVDNFNVFQSSYLREHVTAHRHVRSGSNGVGSWTGNIFASKK</sequence>
<organism evidence="1">
    <name type="scientific">Anguilla anguilla</name>
    <name type="common">European freshwater eel</name>
    <name type="synonym">Muraena anguilla</name>
    <dbReference type="NCBI Taxonomy" id="7936"/>
    <lineage>
        <taxon>Eukaryota</taxon>
        <taxon>Metazoa</taxon>
        <taxon>Chordata</taxon>
        <taxon>Craniata</taxon>
        <taxon>Vertebrata</taxon>
        <taxon>Euteleostomi</taxon>
        <taxon>Actinopterygii</taxon>
        <taxon>Neopterygii</taxon>
        <taxon>Teleostei</taxon>
        <taxon>Anguilliformes</taxon>
        <taxon>Anguillidae</taxon>
        <taxon>Anguilla</taxon>
    </lineage>
</organism>
<reference evidence="1" key="2">
    <citation type="journal article" date="2015" name="Fish Shellfish Immunol.">
        <title>Early steps in the European eel (Anguilla anguilla)-Vibrio vulnificus interaction in the gills: Role of the RtxA13 toxin.</title>
        <authorList>
            <person name="Callol A."/>
            <person name="Pajuelo D."/>
            <person name="Ebbesson L."/>
            <person name="Teles M."/>
            <person name="MacKenzie S."/>
            <person name="Amaro C."/>
        </authorList>
    </citation>
    <scope>NUCLEOTIDE SEQUENCE</scope>
</reference>
<evidence type="ECO:0000313" key="1">
    <source>
        <dbReference type="EMBL" id="JAH26859.1"/>
    </source>
</evidence>
<protein>
    <submittedName>
        <fullName evidence="1">Uncharacterized protein</fullName>
    </submittedName>
</protein>